<organism evidence="2 3">
    <name type="scientific">Rhynchospora tenuis</name>
    <dbReference type="NCBI Taxonomy" id="198213"/>
    <lineage>
        <taxon>Eukaryota</taxon>
        <taxon>Viridiplantae</taxon>
        <taxon>Streptophyta</taxon>
        <taxon>Embryophyta</taxon>
        <taxon>Tracheophyta</taxon>
        <taxon>Spermatophyta</taxon>
        <taxon>Magnoliopsida</taxon>
        <taxon>Liliopsida</taxon>
        <taxon>Poales</taxon>
        <taxon>Cyperaceae</taxon>
        <taxon>Cyperoideae</taxon>
        <taxon>Rhynchosporeae</taxon>
        <taxon>Rhynchospora</taxon>
    </lineage>
</organism>
<feature type="region of interest" description="Disordered" evidence="1">
    <location>
        <begin position="115"/>
        <end position="137"/>
    </location>
</feature>
<keyword evidence="3" id="KW-1185">Reference proteome</keyword>
<accession>A0AAD5ZPK9</accession>
<proteinExistence type="predicted"/>
<sequence>MALDNFSFPSLIGYQTDRDLDCRFGCSSFGFTTAQFGKGPAYDWECVDMNCGPAEFLPPDPFGMNLFDPADLLPPDPFGMDIQTSVSACISGLVEGLGSLSHLAPAYSSSVASDESMTSNASSEMEVSSSSSPVSTAGQVPDGMVYALGYLGVKDLLSVEQVGKSLREAVTGDPLLWMSIQIDSTLNEKINDETLLKVTRKAQGNLRALSMVACLNVTDEGLRCVLDENPLLTKLYVPECVRLSLDGLISNLKSFNSKNYPGIRHLKLGRLFNISESHYNELIALLGANSHHPTAQSKPRFYHIARFSMMCNEDRALDIEVCPGCQKYRLVYDCPLESCKGKRDPCRACESCILRCLQCGKCIRESTYTETFSLEYICASCCKLPSV</sequence>
<dbReference type="AlphaFoldDB" id="A0AAD5ZPK9"/>
<dbReference type="InterPro" id="IPR050648">
    <property type="entry name" value="F-box_LRR-repeat"/>
</dbReference>
<dbReference type="GO" id="GO:0005737">
    <property type="term" value="C:cytoplasm"/>
    <property type="evidence" value="ECO:0007669"/>
    <property type="project" value="TreeGrafter"/>
</dbReference>
<evidence type="ECO:0000313" key="2">
    <source>
        <dbReference type="EMBL" id="KAJ3701707.1"/>
    </source>
</evidence>
<evidence type="ECO:0000256" key="1">
    <source>
        <dbReference type="SAM" id="MobiDB-lite"/>
    </source>
</evidence>
<gene>
    <name evidence="2" type="ORF">LUZ61_005412</name>
</gene>
<feature type="compositionally biased region" description="Low complexity" evidence="1">
    <location>
        <begin position="118"/>
        <end position="137"/>
    </location>
</feature>
<dbReference type="Proteomes" id="UP001210211">
    <property type="component" value="Unassembled WGS sequence"/>
</dbReference>
<comment type="caution">
    <text evidence="2">The sequence shown here is derived from an EMBL/GenBank/DDBJ whole genome shotgun (WGS) entry which is preliminary data.</text>
</comment>
<evidence type="ECO:0008006" key="4">
    <source>
        <dbReference type="Google" id="ProtNLM"/>
    </source>
</evidence>
<dbReference type="InterPro" id="IPR032675">
    <property type="entry name" value="LRR_dom_sf"/>
</dbReference>
<evidence type="ECO:0000313" key="3">
    <source>
        <dbReference type="Proteomes" id="UP001210211"/>
    </source>
</evidence>
<dbReference type="PANTHER" id="PTHR13382">
    <property type="entry name" value="MITOCHONDRIAL ATP SYNTHASE COUPLING FACTOR B"/>
    <property type="match status" value="1"/>
</dbReference>
<name>A0AAD5ZPK9_9POAL</name>
<dbReference type="PANTHER" id="PTHR13382:SF22">
    <property type="entry name" value="F-BOX PROTEIN SKIP14"/>
    <property type="match status" value="1"/>
</dbReference>
<dbReference type="Gene3D" id="3.80.10.10">
    <property type="entry name" value="Ribonuclease Inhibitor"/>
    <property type="match status" value="1"/>
</dbReference>
<reference evidence="2 3" key="1">
    <citation type="journal article" date="2022" name="Cell">
        <title>Repeat-based holocentromeres influence genome architecture and karyotype evolution.</title>
        <authorList>
            <person name="Hofstatter P.G."/>
            <person name="Thangavel G."/>
            <person name="Lux T."/>
            <person name="Neumann P."/>
            <person name="Vondrak T."/>
            <person name="Novak P."/>
            <person name="Zhang M."/>
            <person name="Costa L."/>
            <person name="Castellani M."/>
            <person name="Scott A."/>
            <person name="Toegelov H."/>
            <person name="Fuchs J."/>
            <person name="Mata-Sucre Y."/>
            <person name="Dias Y."/>
            <person name="Vanzela A.L.L."/>
            <person name="Huettel B."/>
            <person name="Almeida C.C.S."/>
            <person name="Simkova H."/>
            <person name="Souza G."/>
            <person name="Pedrosa-Harand A."/>
            <person name="Macas J."/>
            <person name="Mayer K.F.X."/>
            <person name="Houben A."/>
            <person name="Marques A."/>
        </authorList>
    </citation>
    <scope>NUCLEOTIDE SEQUENCE [LARGE SCALE GENOMIC DNA]</scope>
    <source>
        <strain evidence="2">RhyTen1mFocal</strain>
    </source>
</reference>
<dbReference type="EMBL" id="JAMRDG010000001">
    <property type="protein sequence ID" value="KAJ3701707.1"/>
    <property type="molecule type" value="Genomic_DNA"/>
</dbReference>
<protein>
    <recommendedName>
        <fullName evidence="4">F-box domain-containing protein</fullName>
    </recommendedName>
</protein>